<organism evidence="3 4">
    <name type="scientific">Alkalisalibacterium limincola</name>
    <dbReference type="NCBI Taxonomy" id="2699169"/>
    <lineage>
        <taxon>Bacteria</taxon>
        <taxon>Pseudomonadati</taxon>
        <taxon>Pseudomonadota</taxon>
        <taxon>Gammaproteobacteria</taxon>
        <taxon>Lysobacterales</taxon>
        <taxon>Lysobacteraceae</taxon>
        <taxon>Alkalisalibacterium</taxon>
    </lineage>
</organism>
<dbReference type="AlphaFoldDB" id="A0A5C8KZR8"/>
<proteinExistence type="predicted"/>
<dbReference type="OrthoDB" id="5957557at2"/>
<feature type="transmembrane region" description="Helical" evidence="1">
    <location>
        <begin position="38"/>
        <end position="56"/>
    </location>
</feature>
<keyword evidence="1" id="KW-0812">Transmembrane</keyword>
<sequence length="96" mass="10575">MSMGMQWHDFVGLAGVAFVVGAFFLLQADKLGAHSIGYQLANLFGALFILLSLYYAPNLSAILLQLVWIAISLFGLVRGFRLRRARHAEARARPPA</sequence>
<keyword evidence="4" id="KW-1185">Reference proteome</keyword>
<dbReference type="EMBL" id="VRTS01000001">
    <property type="protein sequence ID" value="TXK65942.1"/>
    <property type="molecule type" value="Genomic_DNA"/>
</dbReference>
<feature type="domain" description="CBU-0592-like" evidence="2">
    <location>
        <begin position="8"/>
        <end position="83"/>
    </location>
</feature>
<keyword evidence="1" id="KW-1133">Transmembrane helix</keyword>
<reference evidence="3 4" key="1">
    <citation type="submission" date="2019-08" db="EMBL/GenBank/DDBJ databases">
        <authorList>
            <person name="Karlyshev A.V."/>
        </authorList>
    </citation>
    <scope>NUCLEOTIDE SEQUENCE [LARGE SCALE GENOMIC DNA]</scope>
    <source>
        <strain evidence="3 4">Alg18-2.2</strain>
    </source>
</reference>
<protein>
    <recommendedName>
        <fullName evidence="2">CBU-0592-like domain-containing protein</fullName>
    </recommendedName>
</protein>
<comment type="caution">
    <text evidence="3">The sequence shown here is derived from an EMBL/GenBank/DDBJ whole genome shotgun (WGS) entry which is preliminary data.</text>
</comment>
<dbReference type="InterPro" id="IPR058058">
    <property type="entry name" value="CBU_0592-like"/>
</dbReference>
<dbReference type="Pfam" id="PF26604">
    <property type="entry name" value="CBU_0592"/>
    <property type="match status" value="1"/>
</dbReference>
<feature type="transmembrane region" description="Helical" evidence="1">
    <location>
        <begin position="6"/>
        <end position="26"/>
    </location>
</feature>
<evidence type="ECO:0000259" key="2">
    <source>
        <dbReference type="Pfam" id="PF26604"/>
    </source>
</evidence>
<gene>
    <name evidence="3" type="ORF">FU658_02430</name>
</gene>
<evidence type="ECO:0000313" key="4">
    <source>
        <dbReference type="Proteomes" id="UP000321248"/>
    </source>
</evidence>
<accession>A0A5C8KZR8</accession>
<dbReference type="Proteomes" id="UP000321248">
    <property type="component" value="Unassembled WGS sequence"/>
</dbReference>
<evidence type="ECO:0000256" key="1">
    <source>
        <dbReference type="SAM" id="Phobius"/>
    </source>
</evidence>
<keyword evidence="1" id="KW-0472">Membrane</keyword>
<name>A0A5C8KZR8_9GAMM</name>
<dbReference type="NCBIfam" id="NF047864">
    <property type="entry name" value="CBU_0592_membra"/>
    <property type="match status" value="1"/>
</dbReference>
<feature type="transmembrane region" description="Helical" evidence="1">
    <location>
        <begin position="62"/>
        <end position="80"/>
    </location>
</feature>
<evidence type="ECO:0000313" key="3">
    <source>
        <dbReference type="EMBL" id="TXK65942.1"/>
    </source>
</evidence>